<organism evidence="1 2">
    <name type="scientific">Dokdonia sinensis</name>
    <dbReference type="NCBI Taxonomy" id="2479847"/>
    <lineage>
        <taxon>Bacteria</taxon>
        <taxon>Pseudomonadati</taxon>
        <taxon>Bacteroidota</taxon>
        <taxon>Flavobacteriia</taxon>
        <taxon>Flavobacteriales</taxon>
        <taxon>Flavobacteriaceae</taxon>
        <taxon>Dokdonia</taxon>
    </lineage>
</organism>
<name>A0A3M0FZS3_9FLAO</name>
<dbReference type="EMBL" id="REFV01000009">
    <property type="protein sequence ID" value="RMB58005.1"/>
    <property type="molecule type" value="Genomic_DNA"/>
</dbReference>
<reference evidence="1 2" key="1">
    <citation type="submission" date="2018-10" db="EMBL/GenBank/DDBJ databases">
        <title>Dokdonia luteus sp. nov., isolated from sea water.</title>
        <authorList>
            <person name="Zhou L.Y."/>
            <person name="Du Z.J."/>
        </authorList>
    </citation>
    <scope>NUCLEOTIDE SEQUENCE [LARGE SCALE GENOMIC DNA]</scope>
    <source>
        <strain evidence="1 2">SH27</strain>
    </source>
</reference>
<comment type="caution">
    <text evidence="1">The sequence shown here is derived from an EMBL/GenBank/DDBJ whole genome shotgun (WGS) entry which is preliminary data.</text>
</comment>
<dbReference type="RefSeq" id="WP_121917608.1">
    <property type="nucleotide sequence ID" value="NZ_REFV01000009.1"/>
</dbReference>
<dbReference type="PROSITE" id="PS51257">
    <property type="entry name" value="PROKAR_LIPOPROTEIN"/>
    <property type="match status" value="1"/>
</dbReference>
<evidence type="ECO:0000313" key="1">
    <source>
        <dbReference type="EMBL" id="RMB58005.1"/>
    </source>
</evidence>
<evidence type="ECO:0008006" key="3">
    <source>
        <dbReference type="Google" id="ProtNLM"/>
    </source>
</evidence>
<protein>
    <recommendedName>
        <fullName evidence="3">Lipocalin-like domain-containing protein</fullName>
    </recommendedName>
</protein>
<accession>A0A3M0FZS3</accession>
<sequence>MKSILIITTIFLFLTSCSTDDSESDESTFVLSGTSWVGTGETIPERTITFTSEQNYTYIEPGAGGTIRGTYIFSSSTKLGEITDDFGTVPFTINNDLLIINYDLGTDGYVDTNGQETFIQE</sequence>
<gene>
    <name evidence="1" type="ORF">EAX61_10325</name>
</gene>
<dbReference type="Proteomes" id="UP000281985">
    <property type="component" value="Unassembled WGS sequence"/>
</dbReference>
<keyword evidence="2" id="KW-1185">Reference proteome</keyword>
<proteinExistence type="predicted"/>
<dbReference type="AlphaFoldDB" id="A0A3M0FZS3"/>
<evidence type="ECO:0000313" key="2">
    <source>
        <dbReference type="Proteomes" id="UP000281985"/>
    </source>
</evidence>